<accession>A0AB94IRR5</accession>
<keyword evidence="1" id="KW-1133">Transmembrane helix</keyword>
<reference evidence="2 3" key="1">
    <citation type="journal article" date="2014" name="Environ. Microbiol.">
        <title>The nitrate-ammonifying and nosZ-carrying bacterium Bacillus vireti is a potent source and sink for nitric and nitrous oxide under high nitrate conditions.</title>
        <authorList>
            <person name="Mania D."/>
            <person name="Heylen K."/>
            <person name="van Spanning R.J."/>
            <person name="Frostegard A."/>
        </authorList>
    </citation>
    <scope>NUCLEOTIDE SEQUENCE [LARGE SCALE GENOMIC DNA]</scope>
    <source>
        <strain evidence="2 3">LMG 21834</strain>
    </source>
</reference>
<comment type="caution">
    <text evidence="2">The sequence shown here is derived from an EMBL/GenBank/DDBJ whole genome shotgun (WGS) entry which is preliminary data.</text>
</comment>
<protein>
    <submittedName>
        <fullName evidence="2">Uncharacterized protein</fullName>
    </submittedName>
</protein>
<dbReference type="Proteomes" id="UP000018877">
    <property type="component" value="Unassembled WGS sequence"/>
</dbReference>
<organism evidence="2 3">
    <name type="scientific">Neobacillus vireti LMG 21834</name>
    <dbReference type="NCBI Taxonomy" id="1131730"/>
    <lineage>
        <taxon>Bacteria</taxon>
        <taxon>Bacillati</taxon>
        <taxon>Bacillota</taxon>
        <taxon>Bacilli</taxon>
        <taxon>Bacillales</taxon>
        <taxon>Bacillaceae</taxon>
        <taxon>Neobacillus</taxon>
    </lineage>
</organism>
<dbReference type="RefSeq" id="WP_024027357.1">
    <property type="nucleotide sequence ID" value="NZ_ALAN01000039.1"/>
</dbReference>
<feature type="transmembrane region" description="Helical" evidence="1">
    <location>
        <begin position="116"/>
        <end position="137"/>
    </location>
</feature>
<feature type="transmembrane region" description="Helical" evidence="1">
    <location>
        <begin position="89"/>
        <end position="110"/>
    </location>
</feature>
<sequence>MPGQFSSPAGPPFLLDVHDEFREFLEGGAVNVDKARKEKEEKARFPSVENKREAIAVVILFIGVFFLILTFILWGVSKLTEGNFILSEMMGAYCAASMCLCFGLIFLGMMVGTRNWFGKIVCLLVAAVMMSASYHFLETSILLYKDKAAFENKQFEKLVAIPTGVEYDDPDYGTEYVMELEFDDLTIDIYNLNISRNYYAANFSGKPLEIAYLPNSHFAVSVKEYLGEAME</sequence>
<evidence type="ECO:0000313" key="2">
    <source>
        <dbReference type="EMBL" id="ETI69790.1"/>
    </source>
</evidence>
<keyword evidence="1" id="KW-0472">Membrane</keyword>
<dbReference type="AlphaFoldDB" id="A0AB94IRR5"/>
<name>A0AB94IRR5_9BACI</name>
<keyword evidence="1" id="KW-0812">Transmembrane</keyword>
<proteinExistence type="predicted"/>
<dbReference type="EMBL" id="ALAN01000039">
    <property type="protein sequence ID" value="ETI69790.1"/>
    <property type="molecule type" value="Genomic_DNA"/>
</dbReference>
<evidence type="ECO:0000313" key="3">
    <source>
        <dbReference type="Proteomes" id="UP000018877"/>
    </source>
</evidence>
<keyword evidence="3" id="KW-1185">Reference proteome</keyword>
<evidence type="ECO:0000256" key="1">
    <source>
        <dbReference type="SAM" id="Phobius"/>
    </source>
</evidence>
<gene>
    <name evidence="2" type="ORF">BAVI_05714</name>
</gene>
<feature type="transmembrane region" description="Helical" evidence="1">
    <location>
        <begin position="54"/>
        <end position="77"/>
    </location>
</feature>